<dbReference type="OrthoDB" id="43862at2"/>
<evidence type="ECO:0000313" key="3">
    <source>
        <dbReference type="Proteomes" id="UP000321805"/>
    </source>
</evidence>
<accession>A0A5B8U548</accession>
<dbReference type="AlphaFoldDB" id="A0A5B8U548"/>
<proteinExistence type="predicted"/>
<reference evidence="2 3" key="1">
    <citation type="journal article" date="2018" name="J. Microbiol.">
        <title>Baekduia soli gen. nov., sp. nov., a novel bacterium isolated from the soil of Baekdu Mountain and proposal of a novel family name, Baekduiaceae fam. nov.</title>
        <authorList>
            <person name="An D.S."/>
            <person name="Siddiqi M.Z."/>
            <person name="Kim K.H."/>
            <person name="Yu H.S."/>
            <person name="Im W.T."/>
        </authorList>
    </citation>
    <scope>NUCLEOTIDE SEQUENCE [LARGE SCALE GENOMIC DNA]</scope>
    <source>
        <strain evidence="2 3">BR7-21</strain>
    </source>
</reference>
<dbReference type="Pfam" id="PF13649">
    <property type="entry name" value="Methyltransf_25"/>
    <property type="match status" value="1"/>
</dbReference>
<evidence type="ECO:0000313" key="2">
    <source>
        <dbReference type="EMBL" id="QEC48246.1"/>
    </source>
</evidence>
<sequence length="194" mass="21018">MTGKDPKKFDPARAHVLDAPERERYLPTDALVALLDLQGDEIVVDYGAGTGRITIPAAHLLRDGGRVVAVDSSDEMLGHLRLRTTGNPNVTALHVADDAVPLPDASVDRVIAVNLLHEVRGERALAEMRRLLKPSGFTLVVDWERGRRRDIGPPDELLYDADGACRALGVVGLRATVAPIDLPYHFALLAIPTT</sequence>
<protein>
    <submittedName>
        <fullName evidence="2">Class I SAM-dependent methyltransferase</fullName>
    </submittedName>
</protein>
<dbReference type="InterPro" id="IPR041698">
    <property type="entry name" value="Methyltransf_25"/>
</dbReference>
<dbReference type="InterPro" id="IPR050508">
    <property type="entry name" value="Methyltransf_Superfamily"/>
</dbReference>
<feature type="domain" description="Methyltransferase" evidence="1">
    <location>
        <begin position="43"/>
        <end position="136"/>
    </location>
</feature>
<dbReference type="Gene3D" id="3.40.50.150">
    <property type="entry name" value="Vaccinia Virus protein VP39"/>
    <property type="match status" value="1"/>
</dbReference>
<dbReference type="PANTHER" id="PTHR42912">
    <property type="entry name" value="METHYLTRANSFERASE"/>
    <property type="match status" value="1"/>
</dbReference>
<dbReference type="CDD" id="cd02440">
    <property type="entry name" value="AdoMet_MTases"/>
    <property type="match status" value="1"/>
</dbReference>
<dbReference type="SUPFAM" id="SSF53335">
    <property type="entry name" value="S-adenosyl-L-methionine-dependent methyltransferases"/>
    <property type="match status" value="1"/>
</dbReference>
<dbReference type="GO" id="GO:0008168">
    <property type="term" value="F:methyltransferase activity"/>
    <property type="evidence" value="ECO:0007669"/>
    <property type="project" value="UniProtKB-KW"/>
</dbReference>
<keyword evidence="2" id="KW-0489">Methyltransferase</keyword>
<evidence type="ECO:0000259" key="1">
    <source>
        <dbReference type="Pfam" id="PF13649"/>
    </source>
</evidence>
<dbReference type="KEGG" id="bsol:FSW04_12170"/>
<name>A0A5B8U548_9ACTN</name>
<dbReference type="GO" id="GO:0032259">
    <property type="term" value="P:methylation"/>
    <property type="evidence" value="ECO:0007669"/>
    <property type="project" value="UniProtKB-KW"/>
</dbReference>
<dbReference type="Proteomes" id="UP000321805">
    <property type="component" value="Chromosome"/>
</dbReference>
<keyword evidence="3" id="KW-1185">Reference proteome</keyword>
<dbReference type="EMBL" id="CP042430">
    <property type="protein sequence ID" value="QEC48246.1"/>
    <property type="molecule type" value="Genomic_DNA"/>
</dbReference>
<keyword evidence="2" id="KW-0808">Transferase</keyword>
<dbReference type="InterPro" id="IPR029063">
    <property type="entry name" value="SAM-dependent_MTases_sf"/>
</dbReference>
<dbReference type="RefSeq" id="WP_146919569.1">
    <property type="nucleotide sequence ID" value="NZ_CP042430.1"/>
</dbReference>
<organism evidence="2 3">
    <name type="scientific">Baekduia soli</name>
    <dbReference type="NCBI Taxonomy" id="496014"/>
    <lineage>
        <taxon>Bacteria</taxon>
        <taxon>Bacillati</taxon>
        <taxon>Actinomycetota</taxon>
        <taxon>Thermoleophilia</taxon>
        <taxon>Solirubrobacterales</taxon>
        <taxon>Baekduiaceae</taxon>
        <taxon>Baekduia</taxon>
    </lineage>
</organism>
<gene>
    <name evidence="2" type="ORF">FSW04_12170</name>
</gene>